<keyword evidence="2" id="KW-1185">Reference proteome</keyword>
<evidence type="ECO:0000313" key="1">
    <source>
        <dbReference type="EMBL" id="EFH11814.1"/>
    </source>
</evidence>
<gene>
    <name evidence="1" type="ORF">HMPREF0731_1965</name>
</gene>
<dbReference type="AlphaFoldDB" id="D5RLK4"/>
<protein>
    <submittedName>
        <fullName evidence="1">Uncharacterized protein</fullName>
    </submittedName>
</protein>
<dbReference type="OrthoDB" id="7285125at2"/>
<dbReference type="HOGENOM" id="CLU_2773306_0_0_5"/>
<reference evidence="1 2" key="1">
    <citation type="submission" date="2010-04" db="EMBL/GenBank/DDBJ databases">
        <authorList>
            <person name="Qin X."/>
            <person name="Bachman B."/>
            <person name="Battles P."/>
            <person name="Bell A."/>
            <person name="Bess C."/>
            <person name="Bickham C."/>
            <person name="Chaboub L."/>
            <person name="Chen D."/>
            <person name="Coyle M."/>
            <person name="Deiros D.R."/>
            <person name="Dinh H."/>
            <person name="Forbes L."/>
            <person name="Fowler G."/>
            <person name="Francisco L."/>
            <person name="Fu Q."/>
            <person name="Gubbala S."/>
            <person name="Hale W."/>
            <person name="Han Y."/>
            <person name="Hemphill L."/>
            <person name="Highlander S.K."/>
            <person name="Hirani K."/>
            <person name="Hogues M."/>
            <person name="Jackson L."/>
            <person name="Jakkamsetti A."/>
            <person name="Javaid M."/>
            <person name="Jiang H."/>
            <person name="Korchina V."/>
            <person name="Kovar C."/>
            <person name="Lara F."/>
            <person name="Lee S."/>
            <person name="Mata R."/>
            <person name="Mathew T."/>
            <person name="Moen C."/>
            <person name="Morales K."/>
            <person name="Munidasa M."/>
            <person name="Nazareth L."/>
            <person name="Ngo R."/>
            <person name="Nguyen L."/>
            <person name="Okwuonu G."/>
            <person name="Ongeri F."/>
            <person name="Patil S."/>
            <person name="Petrosino J."/>
            <person name="Pham C."/>
            <person name="Pham P."/>
            <person name="Pu L.-L."/>
            <person name="Puazo M."/>
            <person name="Raj R."/>
            <person name="Reid J."/>
            <person name="Rouhana J."/>
            <person name="Saada N."/>
            <person name="Shang Y."/>
            <person name="Simmons D."/>
            <person name="Thornton R."/>
            <person name="Warren J."/>
            <person name="Weissenberger G."/>
            <person name="Zhang J."/>
            <person name="Zhang L."/>
            <person name="Zhou C."/>
            <person name="Zhu D."/>
            <person name="Muzny D."/>
            <person name="Worley K."/>
            <person name="Gibbs R."/>
        </authorList>
    </citation>
    <scope>NUCLEOTIDE SEQUENCE [LARGE SCALE GENOMIC DNA]</scope>
    <source>
        <strain evidence="1 2">ATCC 49957</strain>
    </source>
</reference>
<proteinExistence type="predicted"/>
<dbReference type="Proteomes" id="UP000005324">
    <property type="component" value="Unassembled WGS sequence"/>
</dbReference>
<dbReference type="EMBL" id="ADVL01000319">
    <property type="protein sequence ID" value="EFH11814.1"/>
    <property type="molecule type" value="Genomic_DNA"/>
</dbReference>
<dbReference type="RefSeq" id="WP_007004382.1">
    <property type="nucleotide sequence ID" value="NZ_GG770779.1"/>
</dbReference>
<comment type="caution">
    <text evidence="1">The sequence shown here is derived from an EMBL/GenBank/DDBJ whole genome shotgun (WGS) entry which is preliminary data.</text>
</comment>
<name>D5RLK4_9PROT</name>
<accession>D5RLK4</accession>
<evidence type="ECO:0000313" key="2">
    <source>
        <dbReference type="Proteomes" id="UP000005324"/>
    </source>
</evidence>
<organism evidence="1 2">
    <name type="scientific">Pseudoroseomonas cervicalis ATCC 49957</name>
    <dbReference type="NCBI Taxonomy" id="525371"/>
    <lineage>
        <taxon>Bacteria</taxon>
        <taxon>Pseudomonadati</taxon>
        <taxon>Pseudomonadota</taxon>
        <taxon>Alphaproteobacteria</taxon>
        <taxon>Acetobacterales</taxon>
        <taxon>Roseomonadaceae</taxon>
        <taxon>Roseomonas</taxon>
    </lineage>
</organism>
<sequence length="69" mass="7301">MTHTAPTPTGLIILPANREGEIRAWAQRHALSLALRPLEEFLPGEGTGSIVAIAGDAEARRMLGELAQG</sequence>